<keyword evidence="1" id="KW-0472">Membrane</keyword>
<dbReference type="AlphaFoldDB" id="A0A3M9MLE1"/>
<keyword evidence="4" id="KW-1185">Reference proteome</keyword>
<dbReference type="PANTHER" id="PTHR28008">
    <property type="entry name" value="DOMAIN PROTEIN, PUTATIVE (AFU_ORTHOLOGUE AFUA_3G10980)-RELATED"/>
    <property type="match status" value="1"/>
</dbReference>
<name>A0A3M9MLE1_9BACT</name>
<sequence length="135" mass="14539">MSAVRFSYYALALGWAVVILVLTLLPAPLLPPAPQWDFFTVDSLVHALLFGVQLLLLLFGLQRDPAVRLNKRLLTGSFLAVVAFGILVEILQGSMGLGRAADPVDALSNSIGGVIGLGLWFLFVRRFAAGFRKSG</sequence>
<evidence type="ECO:0000256" key="1">
    <source>
        <dbReference type="SAM" id="Phobius"/>
    </source>
</evidence>
<evidence type="ECO:0000313" key="4">
    <source>
        <dbReference type="Proteomes" id="UP000272117"/>
    </source>
</evidence>
<comment type="caution">
    <text evidence="3">The sequence shown here is derived from an EMBL/GenBank/DDBJ whole genome shotgun (WGS) entry which is preliminary data.</text>
</comment>
<organism evidence="3 4">
    <name type="scientific">Rufibacter latericius</name>
    <dbReference type="NCBI Taxonomy" id="2487040"/>
    <lineage>
        <taxon>Bacteria</taxon>
        <taxon>Pseudomonadati</taxon>
        <taxon>Bacteroidota</taxon>
        <taxon>Cytophagia</taxon>
        <taxon>Cytophagales</taxon>
        <taxon>Hymenobacteraceae</taxon>
        <taxon>Rufibacter</taxon>
    </lineage>
</organism>
<accession>A0A3M9MLE1</accession>
<dbReference type="PANTHER" id="PTHR28008:SF1">
    <property type="entry name" value="DOMAIN PROTEIN, PUTATIVE (AFU_ORTHOLOGUE AFUA_3G10980)-RELATED"/>
    <property type="match status" value="1"/>
</dbReference>
<feature type="transmembrane region" description="Helical" evidence="1">
    <location>
        <begin position="43"/>
        <end position="61"/>
    </location>
</feature>
<dbReference type="Pfam" id="PF04892">
    <property type="entry name" value="VanZ"/>
    <property type="match status" value="1"/>
</dbReference>
<dbReference type="Proteomes" id="UP000272117">
    <property type="component" value="Unassembled WGS sequence"/>
</dbReference>
<reference evidence="3 4" key="1">
    <citation type="submission" date="2018-11" db="EMBL/GenBank/DDBJ databases">
        <title>Rufibacter latericius sp. nov., isolated from water in Baiyang Lake.</title>
        <authorList>
            <person name="Yang Y."/>
        </authorList>
    </citation>
    <scope>NUCLEOTIDE SEQUENCE [LARGE SCALE GENOMIC DNA]</scope>
    <source>
        <strain evidence="3 4">R-22-1c-1</strain>
    </source>
</reference>
<dbReference type="OrthoDB" id="982143at2"/>
<feature type="transmembrane region" description="Helical" evidence="1">
    <location>
        <begin position="106"/>
        <end position="124"/>
    </location>
</feature>
<feature type="transmembrane region" description="Helical" evidence="1">
    <location>
        <begin position="73"/>
        <end position="94"/>
    </location>
</feature>
<keyword evidence="1" id="KW-1133">Transmembrane helix</keyword>
<protein>
    <recommendedName>
        <fullName evidence="2">VanZ-like domain-containing protein</fullName>
    </recommendedName>
</protein>
<evidence type="ECO:0000313" key="3">
    <source>
        <dbReference type="EMBL" id="RNI26299.1"/>
    </source>
</evidence>
<evidence type="ECO:0000259" key="2">
    <source>
        <dbReference type="Pfam" id="PF04892"/>
    </source>
</evidence>
<keyword evidence="1" id="KW-0812">Transmembrane</keyword>
<dbReference type="EMBL" id="RJJD01000008">
    <property type="protein sequence ID" value="RNI26299.1"/>
    <property type="molecule type" value="Genomic_DNA"/>
</dbReference>
<feature type="domain" description="VanZ-like" evidence="2">
    <location>
        <begin position="41"/>
        <end position="123"/>
    </location>
</feature>
<gene>
    <name evidence="3" type="ORF">EFB08_15995</name>
</gene>
<feature type="transmembrane region" description="Helical" evidence="1">
    <location>
        <begin position="7"/>
        <end position="31"/>
    </location>
</feature>
<dbReference type="InterPro" id="IPR006976">
    <property type="entry name" value="VanZ-like"/>
</dbReference>
<proteinExistence type="predicted"/>